<protein>
    <submittedName>
        <fullName evidence="1">Glycosyltransferase</fullName>
    </submittedName>
</protein>
<keyword evidence="2" id="KW-1185">Reference proteome</keyword>
<accession>A0A923KU20</accession>
<proteinExistence type="predicted"/>
<reference evidence="1" key="1">
    <citation type="submission" date="2020-08" db="EMBL/GenBank/DDBJ databases">
        <title>Novel species isolated from subtropical streams in China.</title>
        <authorList>
            <person name="Lu H."/>
        </authorList>
    </citation>
    <scope>NUCLEOTIDE SEQUENCE</scope>
    <source>
        <strain evidence="1">LX22W</strain>
    </source>
</reference>
<comment type="caution">
    <text evidence="1">The sequence shown here is derived from an EMBL/GenBank/DDBJ whole genome shotgun (WGS) entry which is preliminary data.</text>
</comment>
<dbReference type="Proteomes" id="UP000627446">
    <property type="component" value="Unassembled WGS sequence"/>
</dbReference>
<dbReference type="Gene3D" id="3.40.50.2000">
    <property type="entry name" value="Glycogen Phosphorylase B"/>
    <property type="match status" value="1"/>
</dbReference>
<gene>
    <name evidence="1" type="ORF">H8K36_12600</name>
</gene>
<dbReference type="RefSeq" id="WP_186916828.1">
    <property type="nucleotide sequence ID" value="NZ_JACOFZ010000004.1"/>
</dbReference>
<dbReference type="AlphaFoldDB" id="A0A923KU20"/>
<evidence type="ECO:0000313" key="2">
    <source>
        <dbReference type="Proteomes" id="UP000627446"/>
    </source>
</evidence>
<evidence type="ECO:0000313" key="1">
    <source>
        <dbReference type="EMBL" id="MBC3882224.1"/>
    </source>
</evidence>
<sequence length="480" mass="54156">MLNTFIARAEAMVRNSTSFEQAMRRARFLGELCWKNSIGCYQLMQLENDLLDQYAPLFHETTRQLEQANDTTSIPFLHVLTKAYDTGGHTRVVERFISSQALNESAVLVTEKVQTNTQQRLAQAKHGLHCLPAKLEARKKIEHLLMHFARAQTVVLHIHPNDIETAFAAGLAKRIFGTQVLFYNHADHVFSYGYACADKTLELSYFGWTLTQERGVDKKAHFVGIPLKLPKANTEIKGPTQSSSSGYLATSGSPYKFKPSQGYSFPEVARQLTQATGLNMVLVGPSPKRDWWWWLPRLQFGQHLHFTGKLQHQAYLDCISQASAYIDSFPMTGGTSFSEILCQGVPCFGILTGAHGYSPADQLKSSDANSLVQDVVNYLKAPDIVQQRMKQIQPEVVHAHDLEIVAERIVSAARSDSALLTPPWHNPIPVNTRFYEKIWQSQFFFSVPVHSRPDVSISLHFLRFWITQKLARKISETAAH</sequence>
<dbReference type="SUPFAM" id="SSF53756">
    <property type="entry name" value="UDP-Glycosyltransferase/glycogen phosphorylase"/>
    <property type="match status" value="1"/>
</dbReference>
<organism evidence="1 2">
    <name type="scientific">Undibacterium nitidum</name>
    <dbReference type="NCBI Taxonomy" id="2762298"/>
    <lineage>
        <taxon>Bacteria</taxon>
        <taxon>Pseudomonadati</taxon>
        <taxon>Pseudomonadota</taxon>
        <taxon>Betaproteobacteria</taxon>
        <taxon>Burkholderiales</taxon>
        <taxon>Oxalobacteraceae</taxon>
        <taxon>Undibacterium</taxon>
    </lineage>
</organism>
<dbReference type="EMBL" id="JACOFZ010000004">
    <property type="protein sequence ID" value="MBC3882224.1"/>
    <property type="molecule type" value="Genomic_DNA"/>
</dbReference>
<name>A0A923KU20_9BURK</name>